<dbReference type="Gene3D" id="3.20.20.80">
    <property type="entry name" value="Glycosidases"/>
    <property type="match status" value="2"/>
</dbReference>
<evidence type="ECO:0000259" key="10">
    <source>
        <dbReference type="Pfam" id="PF21467"/>
    </source>
</evidence>
<keyword evidence="2" id="KW-0732">Signal</keyword>
<proteinExistence type="inferred from homology"/>
<dbReference type="GO" id="GO:0004565">
    <property type="term" value="F:beta-galactosidase activity"/>
    <property type="evidence" value="ECO:0007669"/>
    <property type="project" value="InterPro"/>
</dbReference>
<feature type="active site" description="Nucleophile" evidence="6">
    <location>
        <position position="333"/>
    </location>
</feature>
<evidence type="ECO:0000259" key="8">
    <source>
        <dbReference type="Pfam" id="PF01301"/>
    </source>
</evidence>
<keyword evidence="4" id="KW-0325">Glycoprotein</keyword>
<evidence type="ECO:0000256" key="4">
    <source>
        <dbReference type="ARBA" id="ARBA00023180"/>
    </source>
</evidence>
<protein>
    <submittedName>
        <fullName evidence="11">Beta-galactosidase</fullName>
    </submittedName>
</protein>
<keyword evidence="5" id="KW-0326">Glycosidase</keyword>
<gene>
    <name evidence="11" type="ORF">EOD39_2428</name>
</gene>
<evidence type="ECO:0000256" key="5">
    <source>
        <dbReference type="ARBA" id="ARBA00023295"/>
    </source>
</evidence>
<dbReference type="SUPFAM" id="SSF49785">
    <property type="entry name" value="Galactose-binding domain-like"/>
    <property type="match status" value="1"/>
</dbReference>
<dbReference type="EMBL" id="SCEB01215553">
    <property type="protein sequence ID" value="RXM28973.1"/>
    <property type="molecule type" value="Genomic_DNA"/>
</dbReference>
<dbReference type="Pfam" id="PF01301">
    <property type="entry name" value="Glyco_hydro_35"/>
    <property type="match status" value="2"/>
</dbReference>
<dbReference type="InterPro" id="IPR008979">
    <property type="entry name" value="Galactose-bd-like_sf"/>
</dbReference>
<evidence type="ECO:0000259" key="9">
    <source>
        <dbReference type="Pfam" id="PF21317"/>
    </source>
</evidence>
<keyword evidence="3" id="KW-0378">Hydrolase</keyword>
<feature type="domain" description="Glycoside hydrolase 35 catalytic" evidence="8">
    <location>
        <begin position="22"/>
        <end position="113"/>
    </location>
</feature>
<feature type="domain" description="Beta-galactosidase 1-like first all-beta" evidence="9">
    <location>
        <begin position="470"/>
        <end position="582"/>
    </location>
</feature>
<evidence type="ECO:0000313" key="11">
    <source>
        <dbReference type="EMBL" id="RXM28973.1"/>
    </source>
</evidence>
<organism evidence="11 12">
    <name type="scientific">Acipenser ruthenus</name>
    <name type="common">Sterlet sturgeon</name>
    <dbReference type="NCBI Taxonomy" id="7906"/>
    <lineage>
        <taxon>Eukaryota</taxon>
        <taxon>Metazoa</taxon>
        <taxon>Chordata</taxon>
        <taxon>Craniata</taxon>
        <taxon>Vertebrata</taxon>
        <taxon>Euteleostomi</taxon>
        <taxon>Actinopterygii</taxon>
        <taxon>Chondrostei</taxon>
        <taxon>Acipenseriformes</taxon>
        <taxon>Acipenseridae</taxon>
        <taxon>Acipenser</taxon>
    </lineage>
</organism>
<evidence type="ECO:0000256" key="2">
    <source>
        <dbReference type="ARBA" id="ARBA00022729"/>
    </source>
</evidence>
<dbReference type="AlphaFoldDB" id="A0A444U185"/>
<dbReference type="SUPFAM" id="SSF51445">
    <property type="entry name" value="(Trans)glycosidases"/>
    <property type="match status" value="2"/>
</dbReference>
<dbReference type="PIRSF" id="PIRSF006336">
    <property type="entry name" value="B-gal"/>
    <property type="match status" value="1"/>
</dbReference>
<keyword evidence="12" id="KW-1185">Reference proteome</keyword>
<feature type="domain" description="Glycoside hydrolase 35 catalytic" evidence="8">
    <location>
        <begin position="129"/>
        <end position="332"/>
    </location>
</feature>
<dbReference type="InterPro" id="IPR017853">
    <property type="entry name" value="GH"/>
</dbReference>
<comment type="caution">
    <text evidence="11">The sequence shown here is derived from an EMBL/GenBank/DDBJ whole genome shotgun (WGS) entry which is preliminary data.</text>
</comment>
<evidence type="ECO:0000256" key="7">
    <source>
        <dbReference type="RuleBase" id="RU003679"/>
    </source>
</evidence>
<dbReference type="InterPro" id="IPR048913">
    <property type="entry name" value="BetaGal_gal-bd"/>
</dbReference>
<evidence type="ECO:0000313" key="12">
    <source>
        <dbReference type="Proteomes" id="UP000289886"/>
    </source>
</evidence>
<dbReference type="InterPro" id="IPR048912">
    <property type="entry name" value="BetaGal1-like_ABD1"/>
</dbReference>
<dbReference type="Pfam" id="PF21467">
    <property type="entry name" value="BetaGal_gal-bd"/>
    <property type="match status" value="1"/>
</dbReference>
<feature type="domain" description="Beta-galactosidase galactose-binding" evidence="10">
    <location>
        <begin position="612"/>
        <end position="670"/>
    </location>
</feature>
<sequence>MVVCKMESESRSFSIDYKRNCFLKDGVPFQYISGSIHYSRVPRVYWKDRLLKMYMAGLNTIQIYVPWNYHEPVQGVYDFSGSRDLESFLDIANQTGLLVILRPGPYICAEWEMESESRSFSIDYKRNCFLKDGVPFQYISGSIHYSRVPRVYWKDRLLKMYMAGLNTIQIYVPWNYHEPVQGVYDFSGSRDLESFLDIANQTGLLVILRPGPYICAEWEMGGLPAWLLQKPNIVLRATDPDYLKAVDSWLAVLLPKMKPWLYNNGGNIISVQVENEYGSYFACDYNYLRHLSVMFQYFLGEDAVLFTTDGNTDWEMTCGTLQGLYATIDFGTEFYTGWLDHWGDNHASVETSRVSKMLGDMLALGASVNMYMFLGGTNFGYWNGADQDSRYLPVTTSYDYDAPLSEAGDPTDKLLAIRDVISKFRSLPEGPMPPPTPKYAYGFVSLKKVGSLSALLDTLSPQGPLQSQYPLTFEEVKQYYGYMLYRTKLPRTLVEPTPVISPLNGVHDRGYVMVNGVYQGLLERDTTLVLNVTGQAGDLLDILVENMGRVNFGSHINDFKGLVSNLFLGMDILSDWLMYPLDIDKVIASGWPQSKLKRSNPEASMTEESPGPSFYTGILHTPGVAWDSFLKLGGWTKGQVWINGVNLGRYWPRKGPQQTLYVPGPLLSASQPNNITVLELEQAPPGLWVLFMDRPQLNRTMLRR</sequence>
<dbReference type="InterPro" id="IPR031330">
    <property type="entry name" value="Gly_Hdrlase_35_cat"/>
</dbReference>
<dbReference type="Pfam" id="PF21317">
    <property type="entry name" value="BetaGal_ABD_1"/>
    <property type="match status" value="1"/>
</dbReference>
<evidence type="ECO:0000256" key="3">
    <source>
        <dbReference type="ARBA" id="ARBA00022801"/>
    </source>
</evidence>
<dbReference type="InterPro" id="IPR026283">
    <property type="entry name" value="B-gal_1-like"/>
</dbReference>
<evidence type="ECO:0000256" key="1">
    <source>
        <dbReference type="ARBA" id="ARBA00009809"/>
    </source>
</evidence>
<dbReference type="Proteomes" id="UP000289886">
    <property type="component" value="Unassembled WGS sequence"/>
</dbReference>
<name>A0A444U185_ACIRT</name>
<accession>A0A444U185</accession>
<reference evidence="11 12" key="1">
    <citation type="submission" date="2019-01" db="EMBL/GenBank/DDBJ databases">
        <title>Draft Genome and Complete Hox-Cluster Characterization of the Sterlet Sturgeon (Acipenser ruthenus).</title>
        <authorList>
            <person name="Wei Q."/>
        </authorList>
    </citation>
    <scope>NUCLEOTIDE SEQUENCE [LARGE SCALE GENOMIC DNA]</scope>
    <source>
        <strain evidence="11">WHYD16114868_AA</strain>
        <tissue evidence="11">Blood</tissue>
    </source>
</reference>
<feature type="active site" description="Proton donor" evidence="6">
    <location>
        <position position="276"/>
    </location>
</feature>
<dbReference type="PRINTS" id="PR00742">
    <property type="entry name" value="GLHYDRLASE35"/>
</dbReference>
<evidence type="ECO:0000256" key="6">
    <source>
        <dbReference type="PIRSR" id="PIRSR006336-1"/>
    </source>
</evidence>
<dbReference type="GO" id="GO:0005975">
    <property type="term" value="P:carbohydrate metabolic process"/>
    <property type="evidence" value="ECO:0007669"/>
    <property type="project" value="InterPro"/>
</dbReference>
<dbReference type="InterPro" id="IPR001944">
    <property type="entry name" value="Glycoside_Hdrlase_35"/>
</dbReference>
<dbReference type="FunFam" id="3.20.20.80:FF:000017">
    <property type="entry name" value="Beta-galactosidase"/>
    <property type="match status" value="1"/>
</dbReference>
<dbReference type="FunFam" id="2.60.120.260:FF:000021">
    <property type="entry name" value="Beta-galactosidase"/>
    <property type="match status" value="1"/>
</dbReference>
<comment type="similarity">
    <text evidence="1 7">Belongs to the glycosyl hydrolase 35 family.</text>
</comment>
<dbReference type="PANTHER" id="PTHR23421">
    <property type="entry name" value="BETA-GALACTOSIDASE RELATED"/>
    <property type="match status" value="1"/>
</dbReference>
<dbReference type="Gene3D" id="2.60.120.260">
    <property type="entry name" value="Galactose-binding domain-like"/>
    <property type="match status" value="2"/>
</dbReference>